<dbReference type="Gene3D" id="1.10.287.950">
    <property type="entry name" value="Methyl-accepting chemotaxis protein"/>
    <property type="match status" value="1"/>
</dbReference>
<dbReference type="Pfam" id="PF08376">
    <property type="entry name" value="NIT"/>
    <property type="match status" value="1"/>
</dbReference>
<evidence type="ECO:0000313" key="7">
    <source>
        <dbReference type="Proteomes" id="UP001238179"/>
    </source>
</evidence>
<dbReference type="InterPro" id="IPR003660">
    <property type="entry name" value="HAMP_dom"/>
</dbReference>
<dbReference type="GO" id="GO:0004888">
    <property type="term" value="F:transmembrane signaling receptor activity"/>
    <property type="evidence" value="ECO:0007669"/>
    <property type="project" value="TreeGrafter"/>
</dbReference>
<organism evidence="6 7">
    <name type="scientific">Mesoterricola silvestris</name>
    <dbReference type="NCBI Taxonomy" id="2927979"/>
    <lineage>
        <taxon>Bacteria</taxon>
        <taxon>Pseudomonadati</taxon>
        <taxon>Acidobacteriota</taxon>
        <taxon>Holophagae</taxon>
        <taxon>Holophagales</taxon>
        <taxon>Holophagaceae</taxon>
        <taxon>Mesoterricola</taxon>
    </lineage>
</organism>
<name>A0AA48KBT1_9BACT</name>
<dbReference type="PROSITE" id="PS50111">
    <property type="entry name" value="CHEMOTAXIS_TRANSDUC_2"/>
    <property type="match status" value="1"/>
</dbReference>
<evidence type="ECO:0000256" key="3">
    <source>
        <dbReference type="PROSITE-ProRule" id="PRU00284"/>
    </source>
</evidence>
<dbReference type="SMART" id="SM00283">
    <property type="entry name" value="MA"/>
    <property type="match status" value="1"/>
</dbReference>
<dbReference type="Pfam" id="PF00015">
    <property type="entry name" value="MCPsignal"/>
    <property type="match status" value="1"/>
</dbReference>
<dbReference type="SMART" id="SM00304">
    <property type="entry name" value="HAMP"/>
    <property type="match status" value="3"/>
</dbReference>
<dbReference type="GO" id="GO:0006935">
    <property type="term" value="P:chemotaxis"/>
    <property type="evidence" value="ECO:0007669"/>
    <property type="project" value="UniProtKB-KW"/>
</dbReference>
<dbReference type="SUPFAM" id="SSF58104">
    <property type="entry name" value="Methyl-accepting chemotaxis protein (MCP) signaling domain"/>
    <property type="match status" value="1"/>
</dbReference>
<feature type="domain" description="HAMP" evidence="5">
    <location>
        <begin position="313"/>
        <end position="356"/>
    </location>
</feature>
<evidence type="ECO:0000256" key="2">
    <source>
        <dbReference type="ARBA" id="ARBA00029447"/>
    </source>
</evidence>
<dbReference type="InterPro" id="IPR013587">
    <property type="entry name" value="Nitrate/nitrite_sensing"/>
</dbReference>
<evidence type="ECO:0000259" key="4">
    <source>
        <dbReference type="PROSITE" id="PS50111"/>
    </source>
</evidence>
<proteinExistence type="inferred from homology"/>
<dbReference type="InterPro" id="IPR004089">
    <property type="entry name" value="MCPsignal_dom"/>
</dbReference>
<keyword evidence="3" id="KW-0807">Transducer</keyword>
<dbReference type="Gene3D" id="1.20.120.30">
    <property type="entry name" value="Aspartate receptor, ligand-binding domain"/>
    <property type="match status" value="1"/>
</dbReference>
<dbReference type="Pfam" id="PF00672">
    <property type="entry name" value="HAMP"/>
    <property type="match status" value="1"/>
</dbReference>
<dbReference type="Pfam" id="PF13682">
    <property type="entry name" value="CZB"/>
    <property type="match status" value="1"/>
</dbReference>
<dbReference type="KEGG" id="msil:METEAL_19920"/>
<evidence type="ECO:0000313" key="6">
    <source>
        <dbReference type="EMBL" id="BDU72818.1"/>
    </source>
</evidence>
<dbReference type="GO" id="GO:0005886">
    <property type="term" value="C:plasma membrane"/>
    <property type="evidence" value="ECO:0007669"/>
    <property type="project" value="TreeGrafter"/>
</dbReference>
<keyword evidence="1" id="KW-0145">Chemotaxis</keyword>
<sequence length="742" mass="77797">MAVKPSARAALRRFTIRRKLAVLLVPILTLLAALAVFGAGTLWNRARAASGTRALALRCVATGDLVHALQGERGRTSGFLSGSTSPAELAAARGETDRALRALGDGAADLSARLAPLRTQVDAHALAVPDALAALGREIASLLDGLDLLHAGPEAQALQRLQWAKEAAGQERATGMAAVSAGSLGPAAQGRLAALAALQEDRLDHAASLLPDRKDLEEVLAGNPLRALRTALLERPAGPWPFTAADWFRTATERMDKLRAAEVAMAGRLERQVKDEAASAQVALGVFLAVVGAVLALTGVLIRTVAAGLTLPLVELADAIHRKDLNQRLDADGQDEIAGLARAFNGFQDHLGGIIRSIQGASAQVATLAGQLVAGAGETQRATDQVASGSEQQRGAMDQASAAIHQLSASVEQVARTVEEALVRAASAQSEAALGTGYGRETADAMEGIQQAMERIVSAVRVIQEIANQTNLLSLNAAIEAAKAGELGKGFAVVAEEVRKLAERSAGSAREIEALIAHTREIVGTGAAKVAGTSAALERILVEVSTLARQMEEIDLASREQAKAGNDIAHQTEGVRATSEQNAAGAVELAATVQETISHLSDLAKVSDRLAQEASVFNQESRDGTLDVLGAVSAHQAWSGRLRNVLDGRSDENLDPEVVGCDDRCSLGKWIHGPGKACCSHLPDFPVLRGRHAEFHTLAARVLTTHAQGQRDLAKALLDKDFTVASREVIALLTRMDFSKRA</sequence>
<gene>
    <name evidence="6" type="primary">mcp40H-8</name>
    <name evidence="6" type="ORF">METEAL_19920</name>
</gene>
<dbReference type="PROSITE" id="PS50885">
    <property type="entry name" value="HAMP"/>
    <property type="match status" value="1"/>
</dbReference>
<evidence type="ECO:0000256" key="1">
    <source>
        <dbReference type="ARBA" id="ARBA00022500"/>
    </source>
</evidence>
<dbReference type="AlphaFoldDB" id="A0AA48KBT1"/>
<dbReference type="InterPro" id="IPR051310">
    <property type="entry name" value="MCP_chemotaxis"/>
</dbReference>
<reference evidence="7" key="1">
    <citation type="journal article" date="2023" name="Int. J. Syst. Evol. Microbiol.">
        <title>Mesoterricola silvestris gen. nov., sp. nov., Mesoterricola sediminis sp. nov., Geothrix oryzae sp. nov., Geothrix edaphica sp. nov., Geothrix rubra sp. nov., and Geothrix limicola sp. nov., six novel members of Acidobacteriota isolated from soils.</title>
        <authorList>
            <person name="Itoh H."/>
            <person name="Sugisawa Y."/>
            <person name="Mise K."/>
            <person name="Xu Z."/>
            <person name="Kuniyasu M."/>
            <person name="Ushijima N."/>
            <person name="Kawano K."/>
            <person name="Kobayashi E."/>
            <person name="Shiratori Y."/>
            <person name="Masuda Y."/>
            <person name="Senoo K."/>
        </authorList>
    </citation>
    <scope>NUCLEOTIDE SEQUENCE [LARGE SCALE GENOMIC DNA]</scope>
    <source>
        <strain evidence="7">W79</strain>
    </source>
</reference>
<dbReference type="InterPro" id="IPR025991">
    <property type="entry name" value="Chemoreceptor_zinc-bind_dom"/>
</dbReference>
<comment type="similarity">
    <text evidence="2">Belongs to the methyl-accepting chemotaxis (MCP) protein family.</text>
</comment>
<evidence type="ECO:0000259" key="5">
    <source>
        <dbReference type="PROSITE" id="PS50885"/>
    </source>
</evidence>
<protein>
    <submittedName>
        <fullName evidence="6">Methyl-accepting chemotaxis sensory transducer</fullName>
    </submittedName>
</protein>
<dbReference type="GO" id="GO:0007165">
    <property type="term" value="P:signal transduction"/>
    <property type="evidence" value="ECO:0007669"/>
    <property type="project" value="UniProtKB-KW"/>
</dbReference>
<dbReference type="PANTHER" id="PTHR43531">
    <property type="entry name" value="PROTEIN ICFG"/>
    <property type="match status" value="1"/>
</dbReference>
<dbReference type="CDD" id="cd06225">
    <property type="entry name" value="HAMP"/>
    <property type="match status" value="1"/>
</dbReference>
<dbReference type="PANTHER" id="PTHR43531:SF11">
    <property type="entry name" value="METHYL-ACCEPTING CHEMOTAXIS PROTEIN 3"/>
    <property type="match status" value="1"/>
</dbReference>
<accession>A0AA48KBT1</accession>
<keyword evidence="7" id="KW-1185">Reference proteome</keyword>
<feature type="domain" description="Methyl-accepting transducer" evidence="4">
    <location>
        <begin position="368"/>
        <end position="590"/>
    </location>
</feature>
<dbReference type="EMBL" id="AP027080">
    <property type="protein sequence ID" value="BDU72818.1"/>
    <property type="molecule type" value="Genomic_DNA"/>
</dbReference>
<dbReference type="RefSeq" id="WP_316415730.1">
    <property type="nucleotide sequence ID" value="NZ_AP027080.1"/>
</dbReference>
<dbReference type="Proteomes" id="UP001238179">
    <property type="component" value="Chromosome"/>
</dbReference>